<comment type="caution">
    <text evidence="1">The sequence shown here is derived from an EMBL/GenBank/DDBJ whole genome shotgun (WGS) entry which is preliminary data.</text>
</comment>
<protein>
    <submittedName>
        <fullName evidence="1">Uncharacterized protein</fullName>
    </submittedName>
</protein>
<dbReference type="InParanoid" id="H0ERV9"/>
<evidence type="ECO:0000313" key="2">
    <source>
        <dbReference type="Proteomes" id="UP000005446"/>
    </source>
</evidence>
<dbReference type="Proteomes" id="UP000005446">
    <property type="component" value="Unassembled WGS sequence"/>
</dbReference>
<keyword evidence="2" id="KW-1185">Reference proteome</keyword>
<dbReference type="HOGENOM" id="CLU_3224696_0_0_1"/>
<dbReference type="EMBL" id="AGUE01000138">
    <property type="protein sequence ID" value="EHK98683.1"/>
    <property type="molecule type" value="Genomic_DNA"/>
</dbReference>
<accession>H0ERV9</accession>
<organism evidence="1 2">
    <name type="scientific">Glarea lozoyensis (strain ATCC 74030 / MF5533)</name>
    <dbReference type="NCBI Taxonomy" id="1104152"/>
    <lineage>
        <taxon>Eukaryota</taxon>
        <taxon>Fungi</taxon>
        <taxon>Dikarya</taxon>
        <taxon>Ascomycota</taxon>
        <taxon>Pezizomycotina</taxon>
        <taxon>Leotiomycetes</taxon>
        <taxon>Helotiales</taxon>
        <taxon>Helotiaceae</taxon>
        <taxon>Glarea</taxon>
    </lineage>
</organism>
<sequence length="44" mass="5358">MFESTMFVEPREQQEVERLREKNRVAKRLSTKRLIYNAVLKFDA</sequence>
<reference evidence="1 2" key="1">
    <citation type="journal article" date="2012" name="Eukaryot. Cell">
        <title>Genome sequence of the fungus Glarea lozoyensis: the first genome sequence of a species from the Helotiaceae family.</title>
        <authorList>
            <person name="Youssar L."/>
            <person name="Gruening B.A."/>
            <person name="Erxleben A."/>
            <person name="Guenther S."/>
            <person name="Huettel W."/>
        </authorList>
    </citation>
    <scope>NUCLEOTIDE SEQUENCE [LARGE SCALE GENOMIC DNA]</scope>
    <source>
        <strain evidence="2">ATCC 74030 / MF5533</strain>
    </source>
</reference>
<dbReference type="AlphaFoldDB" id="H0ERV9"/>
<evidence type="ECO:0000313" key="1">
    <source>
        <dbReference type="EMBL" id="EHK98683.1"/>
    </source>
</evidence>
<gene>
    <name evidence="1" type="ORF">M7I_5431</name>
</gene>
<name>H0ERV9_GLAL7</name>
<proteinExistence type="predicted"/>